<reference evidence="1" key="1">
    <citation type="submission" date="2021-06" db="EMBL/GenBank/DDBJ databases">
        <authorList>
            <person name="Kallberg Y."/>
            <person name="Tangrot J."/>
            <person name="Rosling A."/>
        </authorList>
    </citation>
    <scope>NUCLEOTIDE SEQUENCE</scope>
    <source>
        <strain evidence="1">BR232B</strain>
    </source>
</reference>
<proteinExistence type="predicted"/>
<sequence>DKVMNYCTFKRLMKNLKNPAMEDAIALMKKKFLANPDPIHVAGKDIELSNLLAKEGVLKVTAINTFVMASSLLHSLIMRDITNWQLPCPSNPIPRHGDRSLNIFKTLKTV</sequence>
<comment type="caution">
    <text evidence="1">The sequence shown here is derived from an EMBL/GenBank/DDBJ whole genome shotgun (WGS) entry which is preliminary data.</text>
</comment>
<evidence type="ECO:0000313" key="2">
    <source>
        <dbReference type="Proteomes" id="UP000789739"/>
    </source>
</evidence>
<name>A0A9N9EEE6_9GLOM</name>
<dbReference type="Proteomes" id="UP000789739">
    <property type="component" value="Unassembled WGS sequence"/>
</dbReference>
<keyword evidence="2" id="KW-1185">Reference proteome</keyword>
<feature type="non-terminal residue" evidence="1">
    <location>
        <position position="110"/>
    </location>
</feature>
<organism evidence="1 2">
    <name type="scientific">Paraglomus brasilianum</name>
    <dbReference type="NCBI Taxonomy" id="144538"/>
    <lineage>
        <taxon>Eukaryota</taxon>
        <taxon>Fungi</taxon>
        <taxon>Fungi incertae sedis</taxon>
        <taxon>Mucoromycota</taxon>
        <taxon>Glomeromycotina</taxon>
        <taxon>Glomeromycetes</taxon>
        <taxon>Paraglomerales</taxon>
        <taxon>Paraglomeraceae</taxon>
        <taxon>Paraglomus</taxon>
    </lineage>
</organism>
<protein>
    <submittedName>
        <fullName evidence="1">2367_t:CDS:1</fullName>
    </submittedName>
</protein>
<dbReference type="AlphaFoldDB" id="A0A9N9EEE6"/>
<feature type="non-terminal residue" evidence="1">
    <location>
        <position position="1"/>
    </location>
</feature>
<evidence type="ECO:0000313" key="1">
    <source>
        <dbReference type="EMBL" id="CAG8676432.1"/>
    </source>
</evidence>
<dbReference type="EMBL" id="CAJVPI010005949">
    <property type="protein sequence ID" value="CAG8676432.1"/>
    <property type="molecule type" value="Genomic_DNA"/>
</dbReference>
<gene>
    <name evidence="1" type="ORF">PBRASI_LOCUS11572</name>
</gene>
<accession>A0A9N9EEE6</accession>